<reference evidence="3 4" key="2">
    <citation type="submission" date="2018-11" db="EMBL/GenBank/DDBJ databases">
        <authorList>
            <consortium name="Pathogen Informatics"/>
        </authorList>
    </citation>
    <scope>NUCLEOTIDE SEQUENCE [LARGE SCALE GENOMIC DNA]</scope>
    <source>
        <strain evidence="3 4">Egypt</strain>
    </source>
</reference>
<dbReference type="Gene3D" id="3.40.50.1010">
    <property type="entry name" value="5'-nuclease"/>
    <property type="match status" value="1"/>
</dbReference>
<dbReference type="OrthoDB" id="5920073at2759"/>
<dbReference type="AlphaFoldDB" id="A0A183ATB8"/>
<feature type="compositionally biased region" description="Polar residues" evidence="1">
    <location>
        <begin position="624"/>
        <end position="655"/>
    </location>
</feature>
<accession>A0A183ATB8</accession>
<feature type="region of interest" description="Disordered" evidence="1">
    <location>
        <begin position="1"/>
        <end position="236"/>
    </location>
</feature>
<evidence type="ECO:0000256" key="1">
    <source>
        <dbReference type="SAM" id="MobiDB-lite"/>
    </source>
</evidence>
<dbReference type="WBParaSite" id="ECPE_0001023501-mRNA-1">
    <property type="protein sequence ID" value="ECPE_0001023501-mRNA-1"/>
    <property type="gene ID" value="ECPE_0001023501"/>
</dbReference>
<feature type="transmembrane region" description="Helical" evidence="2">
    <location>
        <begin position="763"/>
        <end position="786"/>
    </location>
</feature>
<gene>
    <name evidence="3" type="ORF">ECPE_LOCUS10203</name>
</gene>
<feature type="region of interest" description="Disordered" evidence="1">
    <location>
        <begin position="575"/>
        <end position="655"/>
    </location>
</feature>
<feature type="compositionally biased region" description="Polar residues" evidence="1">
    <location>
        <begin position="168"/>
        <end position="180"/>
    </location>
</feature>
<feature type="compositionally biased region" description="Basic and acidic residues" evidence="1">
    <location>
        <begin position="1"/>
        <end position="14"/>
    </location>
</feature>
<evidence type="ECO:0000256" key="2">
    <source>
        <dbReference type="SAM" id="Phobius"/>
    </source>
</evidence>
<organism evidence="5">
    <name type="scientific">Echinostoma caproni</name>
    <dbReference type="NCBI Taxonomy" id="27848"/>
    <lineage>
        <taxon>Eukaryota</taxon>
        <taxon>Metazoa</taxon>
        <taxon>Spiralia</taxon>
        <taxon>Lophotrochozoa</taxon>
        <taxon>Platyhelminthes</taxon>
        <taxon>Trematoda</taxon>
        <taxon>Digenea</taxon>
        <taxon>Plagiorchiida</taxon>
        <taxon>Echinostomata</taxon>
        <taxon>Echinostomatoidea</taxon>
        <taxon>Echinostomatidae</taxon>
        <taxon>Echinostoma</taxon>
    </lineage>
</organism>
<feature type="region of interest" description="Disordered" evidence="1">
    <location>
        <begin position="257"/>
        <end position="279"/>
    </location>
</feature>
<name>A0A183ATB8_9TREM</name>
<keyword evidence="2" id="KW-0812">Transmembrane</keyword>
<evidence type="ECO:0000313" key="5">
    <source>
        <dbReference type="WBParaSite" id="ECPE_0001023501-mRNA-1"/>
    </source>
</evidence>
<protein>
    <submittedName>
        <fullName evidence="5">TPR_REGION domain-containing protein</fullName>
    </submittedName>
</protein>
<keyword evidence="4" id="KW-1185">Reference proteome</keyword>
<feature type="region of interest" description="Disordered" evidence="1">
    <location>
        <begin position="701"/>
        <end position="730"/>
    </location>
</feature>
<reference evidence="5" key="1">
    <citation type="submission" date="2016-06" db="UniProtKB">
        <authorList>
            <consortium name="WormBaseParasite"/>
        </authorList>
    </citation>
    <scope>IDENTIFICATION</scope>
</reference>
<feature type="compositionally biased region" description="Polar residues" evidence="1">
    <location>
        <begin position="597"/>
        <end position="608"/>
    </location>
</feature>
<feature type="compositionally biased region" description="Basic residues" evidence="1">
    <location>
        <begin position="575"/>
        <end position="584"/>
    </location>
</feature>
<evidence type="ECO:0000313" key="3">
    <source>
        <dbReference type="EMBL" id="VDP86661.1"/>
    </source>
</evidence>
<proteinExistence type="predicted"/>
<feature type="region of interest" description="Disordered" evidence="1">
    <location>
        <begin position="326"/>
        <end position="346"/>
    </location>
</feature>
<dbReference type="Proteomes" id="UP000272942">
    <property type="component" value="Unassembled WGS sequence"/>
</dbReference>
<feature type="compositionally biased region" description="Acidic residues" evidence="1">
    <location>
        <begin position="15"/>
        <end position="40"/>
    </location>
</feature>
<evidence type="ECO:0000313" key="4">
    <source>
        <dbReference type="Proteomes" id="UP000272942"/>
    </source>
</evidence>
<keyword evidence="2" id="KW-0472">Membrane</keyword>
<keyword evidence="2" id="KW-1133">Transmembrane helix</keyword>
<sequence>MESDDLPHDRTEEVKETDEVDHGEEEDDDEIEEAEAEISDPDASNRMYRHRGYINRGGDSGQTRLPVTASSSSDDDDSEKMFGRRGINGDSDEDDEEDEQELSTEFWSSDDSSLLHSQDELASPNHSSNEEAEMESLSDHRLRRVPRMNYSGFDAGMTRPPNMRVKSDNSPDPQSRSNTIDILKAGDTCSGKELSGALDPITEEESATEDRRSAPTVEPGKRLTSMESSSDSADEFIPSRITKTGVSVRYSMRNAQHSLVSEPQEESPLAATPPDDAIPSANHTPDVLARTKSISRLYLLPVVKLVVEWVCCFTAKHPELLFSPPTAGEASTGPNTTERNHVYQPPHKSTRTIADIAQEWCAQLAHLLNELYPTVEQIESEFNRSEEGTSEPESVITKLLSPFGRYALLHELGDLARTKSLYRCHTETDHELATDKPLTNENVPSSSEGLRYALPEDWLLRGLDLLSSTVLRSIRLMSLGHKLMKYSDQLGAVFTVDLARSKPFIVPELSSRSHDFHPLHRPPSGSHPSRHGRGRFPHRYQHSSHFYYQQQQQQGCGEWTVRSSRWSAKRGHWFGRAARGHGPRGHPTYLMRRSGKSARSTESYTDPRNTAYLKHPQCGLKLGSTATRGEANLNTSPTRTGSGDVAKQSSNSSLSLTVAETIPANEESMNDPESRKTQVMRDMARLRLLNEVDQLTRQFQNVSPRAQPPDGNGSADHPKAASGDNADAASTRTDNFVSPYLVLDAYCLTGHLPAVKQLVQSGAFVLIIPTAGGLFHVLSLLMCGFLPQLF</sequence>
<feature type="region of interest" description="Disordered" evidence="1">
    <location>
        <begin position="513"/>
        <end position="535"/>
    </location>
</feature>
<dbReference type="EMBL" id="UZAN01048677">
    <property type="protein sequence ID" value="VDP86661.1"/>
    <property type="molecule type" value="Genomic_DNA"/>
</dbReference>
<feature type="compositionally biased region" description="Acidic residues" evidence="1">
    <location>
        <begin position="90"/>
        <end position="102"/>
    </location>
</feature>